<name>A0A517ZJU9_9PLAN</name>
<keyword evidence="4" id="KW-0874">Quinone</keyword>
<evidence type="ECO:0000259" key="11">
    <source>
        <dbReference type="SMART" id="SM00756"/>
    </source>
</evidence>
<keyword evidence="7 10" id="KW-0472">Membrane</keyword>
<dbReference type="EMBL" id="CP036276">
    <property type="protein sequence ID" value="QDU42744.1"/>
    <property type="molecule type" value="Genomic_DNA"/>
</dbReference>
<dbReference type="Proteomes" id="UP000319383">
    <property type="component" value="Chromosome"/>
</dbReference>
<keyword evidence="13" id="KW-1185">Reference proteome</keyword>
<dbReference type="InterPro" id="IPR044698">
    <property type="entry name" value="VKOR/LTO1"/>
</dbReference>
<proteinExistence type="inferred from homology"/>
<dbReference type="InterPro" id="IPR012932">
    <property type="entry name" value="VKOR"/>
</dbReference>
<evidence type="ECO:0000256" key="7">
    <source>
        <dbReference type="ARBA" id="ARBA00023136"/>
    </source>
</evidence>
<evidence type="ECO:0000256" key="1">
    <source>
        <dbReference type="ARBA" id="ARBA00004141"/>
    </source>
</evidence>
<dbReference type="PANTHER" id="PTHR34573">
    <property type="entry name" value="VKC DOMAIN-CONTAINING PROTEIN"/>
    <property type="match status" value="1"/>
</dbReference>
<dbReference type="Gene3D" id="1.20.1440.130">
    <property type="entry name" value="VKOR domain"/>
    <property type="match status" value="1"/>
</dbReference>
<keyword evidence="3 10" id="KW-0812">Transmembrane</keyword>
<gene>
    <name evidence="12" type="ORF">Mal52_12110</name>
</gene>
<keyword evidence="5 10" id="KW-1133">Transmembrane helix</keyword>
<dbReference type="Pfam" id="PF07884">
    <property type="entry name" value="VKOR"/>
    <property type="match status" value="1"/>
</dbReference>
<comment type="subcellular location">
    <subcellularLocation>
        <location evidence="1">Membrane</location>
        <topology evidence="1">Multi-pass membrane protein</topology>
    </subcellularLocation>
</comment>
<comment type="similarity">
    <text evidence="2">Belongs to the VKOR family.</text>
</comment>
<dbReference type="GO" id="GO:0048038">
    <property type="term" value="F:quinone binding"/>
    <property type="evidence" value="ECO:0007669"/>
    <property type="project" value="UniProtKB-KW"/>
</dbReference>
<evidence type="ECO:0000256" key="9">
    <source>
        <dbReference type="ARBA" id="ARBA00023284"/>
    </source>
</evidence>
<feature type="transmembrane region" description="Helical" evidence="10">
    <location>
        <begin position="7"/>
        <end position="29"/>
    </location>
</feature>
<sequence length="396" mass="43272">MLFAIRAFAFISVLISAYLTFVSISQHGLPLGCGSDSGCSEVLRSRWSFLFGLPMGAYALAVYLAVIGATIFVSPDRSAGVQSIGLTLLLAFTACIFLSVMWFVSLQLFVVKAICQWCMADHLAGLATAVAILCFWGKTSLATSASPEKRLKWGRPVLMGAVMALMLFSAQLFFSESGVKFGRLPGDRNTDTGPGPGRELAVLNGELPVAVDDVPILGSADADVPIVLLYDYCCPHCRATHGHLIERMTSYSRPYCIVLLPMPLDADCNESVEETETRFEESCELARIALAVWRADRSKFPQFDAWLYEPEMPRAAAEAQKHAADLIGANKLQSALNDPWIDERISQDVRAYNASGVEQIPLVLSPKMDAIVGRAENADDLFKVLESELNLFRAEN</sequence>
<dbReference type="PANTHER" id="PTHR34573:SF1">
    <property type="entry name" value="VITAMIN K EPOXIDE REDUCTASE DOMAIN-CONTAINING PROTEIN"/>
    <property type="match status" value="1"/>
</dbReference>
<organism evidence="12 13">
    <name type="scientific">Symmachiella dynata</name>
    <dbReference type="NCBI Taxonomy" id="2527995"/>
    <lineage>
        <taxon>Bacteria</taxon>
        <taxon>Pseudomonadati</taxon>
        <taxon>Planctomycetota</taxon>
        <taxon>Planctomycetia</taxon>
        <taxon>Planctomycetales</taxon>
        <taxon>Planctomycetaceae</taxon>
        <taxon>Symmachiella</taxon>
    </lineage>
</organism>
<dbReference type="InterPro" id="IPR038354">
    <property type="entry name" value="VKOR_sf"/>
</dbReference>
<dbReference type="KEGG" id="sdyn:Mal52_12110"/>
<evidence type="ECO:0000256" key="3">
    <source>
        <dbReference type="ARBA" id="ARBA00022692"/>
    </source>
</evidence>
<evidence type="ECO:0000256" key="6">
    <source>
        <dbReference type="ARBA" id="ARBA00023002"/>
    </source>
</evidence>
<dbReference type="GO" id="GO:0016491">
    <property type="term" value="F:oxidoreductase activity"/>
    <property type="evidence" value="ECO:0007669"/>
    <property type="project" value="UniProtKB-KW"/>
</dbReference>
<feature type="transmembrane region" description="Helical" evidence="10">
    <location>
        <begin position="157"/>
        <end position="174"/>
    </location>
</feature>
<evidence type="ECO:0000256" key="4">
    <source>
        <dbReference type="ARBA" id="ARBA00022719"/>
    </source>
</evidence>
<feature type="transmembrane region" description="Helical" evidence="10">
    <location>
        <begin position="49"/>
        <end position="72"/>
    </location>
</feature>
<dbReference type="SMART" id="SM00756">
    <property type="entry name" value="VKc"/>
    <property type="match status" value="1"/>
</dbReference>
<dbReference type="Gene3D" id="3.40.30.10">
    <property type="entry name" value="Glutaredoxin"/>
    <property type="match status" value="1"/>
</dbReference>
<accession>A0A517ZJU9</accession>
<dbReference type="SUPFAM" id="SSF52833">
    <property type="entry name" value="Thioredoxin-like"/>
    <property type="match status" value="1"/>
</dbReference>
<keyword evidence="9" id="KW-0676">Redox-active center</keyword>
<dbReference type="CDD" id="cd12916">
    <property type="entry name" value="VKOR_1"/>
    <property type="match status" value="1"/>
</dbReference>
<evidence type="ECO:0000313" key="13">
    <source>
        <dbReference type="Proteomes" id="UP000319383"/>
    </source>
</evidence>
<evidence type="ECO:0000256" key="5">
    <source>
        <dbReference type="ARBA" id="ARBA00022989"/>
    </source>
</evidence>
<feature type="domain" description="Vitamin K epoxide reductase" evidence="11">
    <location>
        <begin position="1"/>
        <end position="136"/>
    </location>
</feature>
<feature type="transmembrane region" description="Helical" evidence="10">
    <location>
        <begin position="84"/>
        <end position="104"/>
    </location>
</feature>
<evidence type="ECO:0000256" key="8">
    <source>
        <dbReference type="ARBA" id="ARBA00023157"/>
    </source>
</evidence>
<dbReference type="RefSeq" id="WP_197534683.1">
    <property type="nucleotide sequence ID" value="NZ_CP036276.1"/>
</dbReference>
<dbReference type="GO" id="GO:0016020">
    <property type="term" value="C:membrane"/>
    <property type="evidence" value="ECO:0007669"/>
    <property type="project" value="UniProtKB-SubCell"/>
</dbReference>
<reference evidence="12 13" key="1">
    <citation type="submission" date="2019-02" db="EMBL/GenBank/DDBJ databases">
        <title>Deep-cultivation of Planctomycetes and their phenomic and genomic characterization uncovers novel biology.</title>
        <authorList>
            <person name="Wiegand S."/>
            <person name="Jogler M."/>
            <person name="Boedeker C."/>
            <person name="Pinto D."/>
            <person name="Vollmers J."/>
            <person name="Rivas-Marin E."/>
            <person name="Kohn T."/>
            <person name="Peeters S.H."/>
            <person name="Heuer A."/>
            <person name="Rast P."/>
            <person name="Oberbeckmann S."/>
            <person name="Bunk B."/>
            <person name="Jeske O."/>
            <person name="Meyerdierks A."/>
            <person name="Storesund J.E."/>
            <person name="Kallscheuer N."/>
            <person name="Luecker S."/>
            <person name="Lage O.M."/>
            <person name="Pohl T."/>
            <person name="Merkel B.J."/>
            <person name="Hornburger P."/>
            <person name="Mueller R.-W."/>
            <person name="Bruemmer F."/>
            <person name="Labrenz M."/>
            <person name="Spormann A.M."/>
            <person name="Op den Camp H."/>
            <person name="Overmann J."/>
            <person name="Amann R."/>
            <person name="Jetten M.S.M."/>
            <person name="Mascher T."/>
            <person name="Medema M.H."/>
            <person name="Devos D.P."/>
            <person name="Kaster A.-K."/>
            <person name="Ovreas L."/>
            <person name="Rohde M."/>
            <person name="Galperin M.Y."/>
            <person name="Jogler C."/>
        </authorList>
    </citation>
    <scope>NUCLEOTIDE SEQUENCE [LARGE SCALE GENOMIC DNA]</scope>
    <source>
        <strain evidence="12 13">Mal52</strain>
    </source>
</reference>
<feature type="transmembrane region" description="Helical" evidence="10">
    <location>
        <begin position="110"/>
        <end position="136"/>
    </location>
</feature>
<evidence type="ECO:0000256" key="10">
    <source>
        <dbReference type="SAM" id="Phobius"/>
    </source>
</evidence>
<evidence type="ECO:0000313" key="12">
    <source>
        <dbReference type="EMBL" id="QDU42744.1"/>
    </source>
</evidence>
<protein>
    <submittedName>
        <fullName evidence="12">Vitamin K epoxide reductase family protein</fullName>
    </submittedName>
</protein>
<evidence type="ECO:0000256" key="2">
    <source>
        <dbReference type="ARBA" id="ARBA00006214"/>
    </source>
</evidence>
<dbReference type="InterPro" id="IPR036249">
    <property type="entry name" value="Thioredoxin-like_sf"/>
</dbReference>
<dbReference type="AlphaFoldDB" id="A0A517ZJU9"/>
<keyword evidence="8" id="KW-1015">Disulfide bond</keyword>
<keyword evidence="6" id="KW-0560">Oxidoreductase</keyword>